<dbReference type="PROSITE" id="PS51194">
    <property type="entry name" value="HELICASE_CTER"/>
    <property type="match status" value="1"/>
</dbReference>
<evidence type="ECO:0000256" key="6">
    <source>
        <dbReference type="PROSITE-ProRule" id="PRU00552"/>
    </source>
</evidence>
<feature type="domain" description="DEAD-box RNA helicase Q" evidence="12">
    <location>
        <begin position="224"/>
        <end position="252"/>
    </location>
</feature>
<dbReference type="Gene3D" id="3.40.50.300">
    <property type="entry name" value="P-loop containing nucleotide triphosphate hydrolases"/>
    <property type="match status" value="2"/>
</dbReference>
<evidence type="ECO:0000256" key="7">
    <source>
        <dbReference type="RuleBase" id="RU365068"/>
    </source>
</evidence>
<keyword evidence="5 7" id="KW-0694">RNA-binding</keyword>
<evidence type="ECO:0000256" key="4">
    <source>
        <dbReference type="ARBA" id="ARBA00022840"/>
    </source>
</evidence>
<accession>A0A1Q3EXI3</accession>
<feature type="compositionally biased region" description="Acidic residues" evidence="9">
    <location>
        <begin position="159"/>
        <end position="171"/>
    </location>
</feature>
<dbReference type="SMART" id="SM00490">
    <property type="entry name" value="HELICc"/>
    <property type="match status" value="1"/>
</dbReference>
<feature type="compositionally biased region" description="Basic residues" evidence="9">
    <location>
        <begin position="192"/>
        <end position="201"/>
    </location>
</feature>
<dbReference type="GO" id="GO:0003723">
    <property type="term" value="F:RNA binding"/>
    <property type="evidence" value="ECO:0007669"/>
    <property type="project" value="UniProtKB-UniRule"/>
</dbReference>
<evidence type="ECO:0000256" key="2">
    <source>
        <dbReference type="ARBA" id="ARBA00022801"/>
    </source>
</evidence>
<evidence type="ECO:0000256" key="3">
    <source>
        <dbReference type="ARBA" id="ARBA00022806"/>
    </source>
</evidence>
<dbReference type="EMBL" id="GFDL01015137">
    <property type="protein sequence ID" value="JAV19908.1"/>
    <property type="molecule type" value="Transcribed_RNA"/>
</dbReference>
<feature type="domain" description="Helicase ATP-binding" evidence="10">
    <location>
        <begin position="256"/>
        <end position="490"/>
    </location>
</feature>
<dbReference type="InterPro" id="IPR001650">
    <property type="entry name" value="Helicase_C-like"/>
</dbReference>
<feature type="coiled-coil region" evidence="8">
    <location>
        <begin position="688"/>
        <end position="746"/>
    </location>
</feature>
<evidence type="ECO:0000313" key="13">
    <source>
        <dbReference type="EMBL" id="JAV19908.1"/>
    </source>
</evidence>
<dbReference type="CDD" id="cd17946">
    <property type="entry name" value="DEADc_DDX24"/>
    <property type="match status" value="1"/>
</dbReference>
<dbReference type="Pfam" id="PF00270">
    <property type="entry name" value="DEAD"/>
    <property type="match status" value="1"/>
</dbReference>
<feature type="region of interest" description="Disordered" evidence="9">
    <location>
        <begin position="66"/>
        <end position="217"/>
    </location>
</feature>
<dbReference type="GO" id="GO:0003724">
    <property type="term" value="F:RNA helicase activity"/>
    <property type="evidence" value="ECO:0007669"/>
    <property type="project" value="UniProtKB-EC"/>
</dbReference>
<feature type="region of interest" description="Disordered" evidence="9">
    <location>
        <begin position="1"/>
        <end position="28"/>
    </location>
</feature>
<comment type="catalytic activity">
    <reaction evidence="7">
        <text>ATP + H2O = ADP + phosphate + H(+)</text>
        <dbReference type="Rhea" id="RHEA:13065"/>
        <dbReference type="ChEBI" id="CHEBI:15377"/>
        <dbReference type="ChEBI" id="CHEBI:15378"/>
        <dbReference type="ChEBI" id="CHEBI:30616"/>
        <dbReference type="ChEBI" id="CHEBI:43474"/>
        <dbReference type="ChEBI" id="CHEBI:456216"/>
        <dbReference type="EC" id="3.6.4.13"/>
    </reaction>
</comment>
<keyword evidence="4 7" id="KW-0067">ATP-binding</keyword>
<dbReference type="GO" id="GO:0005524">
    <property type="term" value="F:ATP binding"/>
    <property type="evidence" value="ECO:0007669"/>
    <property type="project" value="UniProtKB-UniRule"/>
</dbReference>
<evidence type="ECO:0000259" key="12">
    <source>
        <dbReference type="PROSITE" id="PS51195"/>
    </source>
</evidence>
<feature type="compositionally biased region" description="Basic residues" evidence="9">
    <location>
        <begin position="111"/>
        <end position="121"/>
    </location>
</feature>
<dbReference type="GO" id="GO:0016787">
    <property type="term" value="F:hydrolase activity"/>
    <property type="evidence" value="ECO:0007669"/>
    <property type="project" value="UniProtKB-KW"/>
</dbReference>
<dbReference type="PROSITE" id="PS51195">
    <property type="entry name" value="Q_MOTIF"/>
    <property type="match status" value="1"/>
</dbReference>
<keyword evidence="1 7" id="KW-0547">Nucleotide-binding</keyword>
<organism evidence="13">
    <name type="scientific">Culex tarsalis</name>
    <name type="common">Encephalitis mosquito</name>
    <dbReference type="NCBI Taxonomy" id="7177"/>
    <lineage>
        <taxon>Eukaryota</taxon>
        <taxon>Metazoa</taxon>
        <taxon>Ecdysozoa</taxon>
        <taxon>Arthropoda</taxon>
        <taxon>Hexapoda</taxon>
        <taxon>Insecta</taxon>
        <taxon>Pterygota</taxon>
        <taxon>Neoptera</taxon>
        <taxon>Endopterygota</taxon>
        <taxon>Diptera</taxon>
        <taxon>Nematocera</taxon>
        <taxon>Culicoidea</taxon>
        <taxon>Culicidae</taxon>
        <taxon>Culicinae</taxon>
        <taxon>Culicini</taxon>
        <taxon>Culex</taxon>
        <taxon>Culex</taxon>
    </lineage>
</organism>
<keyword evidence="2 7" id="KW-0378">Hydrolase</keyword>
<dbReference type="InterPro" id="IPR014014">
    <property type="entry name" value="RNA_helicase_DEAD_Q_motif"/>
</dbReference>
<evidence type="ECO:0000256" key="1">
    <source>
        <dbReference type="ARBA" id="ARBA00022741"/>
    </source>
</evidence>
<dbReference type="PROSITE" id="PS51192">
    <property type="entry name" value="HELICASE_ATP_BIND_1"/>
    <property type="match status" value="1"/>
</dbReference>
<comment type="similarity">
    <text evidence="7">Belongs to the DEAD box helicase family.</text>
</comment>
<reference evidence="13" key="1">
    <citation type="submission" date="2017-01" db="EMBL/GenBank/DDBJ databases">
        <title>A deep insight into the sialotranscriptome of adult male and female Cluex tarsalis mosquitoes.</title>
        <authorList>
            <person name="Ribeiro J.M."/>
            <person name="Moreira F."/>
            <person name="Bernard K.A."/>
            <person name="Calvo E."/>
        </authorList>
    </citation>
    <scope>NUCLEOTIDE SEQUENCE</scope>
    <source>
        <strain evidence="13">Kern County</strain>
        <tissue evidence="13">Salivary glands</tissue>
    </source>
</reference>
<evidence type="ECO:0000256" key="9">
    <source>
        <dbReference type="SAM" id="MobiDB-lite"/>
    </source>
</evidence>
<dbReference type="SUPFAM" id="SSF52540">
    <property type="entry name" value="P-loop containing nucleoside triphosphate hydrolases"/>
    <property type="match status" value="2"/>
</dbReference>
<dbReference type="AlphaFoldDB" id="A0A1Q3EXI3"/>
<dbReference type="EC" id="3.6.4.13" evidence="7"/>
<dbReference type="InterPro" id="IPR014001">
    <property type="entry name" value="Helicase_ATP-bd"/>
</dbReference>
<proteinExistence type="inferred from homology"/>
<evidence type="ECO:0000259" key="11">
    <source>
        <dbReference type="PROSITE" id="PS51194"/>
    </source>
</evidence>
<sequence>MVQKAAKFRGKYRKVAPTPKGPKTLPEASWKNVKLSGPVISDDGADLAGFIGLEVLECYDRSLVQKEKKKKLKKDPILDDADDSMEQPKSKRTISEVSEDSDEEEEEERPKKQKKVTKKSKTQPPSDDSESEDFSDEDSGIEAKPVPKTKKGKAKVEVREEDSDESEEEESTAGRFVRLMKPNDEEDDGPTKKKKKRKSKNKQTNGQVGSSQEGGGTYSSADYFKWTELGVSEPIVRALADKGFQQPTEIQTLSLPAAILGERDLLGAAETGSGKTLAFGIPLLEGIMKLKAKGGFKVVNKEGEATREGHELTPEPEELEFYPQPDGDDSTLAAHELERKKGKDLNKPLYALILTPTRELAVQINDHLRAVTKYTDIQIATVFGGLAAVKQERMLKRCPEIVIATPGRLWELMQAGNAHLAKVDRIRFLVIDETDRMLERGHFDELKQLLEMLNQNEEATKLRRNYIFSATLTLDHDLPEHLQAKSRKNKKLHITKETTGQRLNNLIQTIGITNPKVVDITQQHGTAHTLTESRILCKAEHKDYYLYYFLLRHPGRTLVFCNSIDCVKRLVSLLTYLNCDPLSLFGSMQQRQRLKNLERFTANPAALLIATDVAARGLDIPNVDHVIHYQVPKTTENYVHRSGRTARASREGIAILLTGADEVKDYVKLNQALGRTEDLPMYPTSERMMKQVRERVNLAREIERTELRQRRSSESRSWEDKVAKAFEASDSEVDSEQEERKQLEKSREKRAMKARRLELSRLLAAPVVMDRVEMKFPTSAIAVSLPAEKEGSAIKLVRQVVEENIQLKKQRNKKKKKFE</sequence>
<keyword evidence="8" id="KW-0175">Coiled coil</keyword>
<dbReference type="CDD" id="cd18787">
    <property type="entry name" value="SF2_C_DEAD"/>
    <property type="match status" value="1"/>
</dbReference>
<keyword evidence="3 7" id="KW-0347">Helicase</keyword>
<feature type="compositionally biased region" description="Acidic residues" evidence="9">
    <location>
        <begin position="127"/>
        <end position="140"/>
    </location>
</feature>
<protein>
    <recommendedName>
        <fullName evidence="7">ATP-dependent RNA helicase</fullName>
        <ecNumber evidence="7">3.6.4.13</ecNumber>
    </recommendedName>
</protein>
<feature type="compositionally biased region" description="Basic residues" evidence="9">
    <location>
        <begin position="1"/>
        <end position="14"/>
    </location>
</feature>
<name>A0A1Q3EXI3_CULTA</name>
<feature type="compositionally biased region" description="Acidic residues" evidence="9">
    <location>
        <begin position="97"/>
        <end position="107"/>
    </location>
</feature>
<dbReference type="InterPro" id="IPR011545">
    <property type="entry name" value="DEAD/DEAH_box_helicase_dom"/>
</dbReference>
<dbReference type="SMART" id="SM00487">
    <property type="entry name" value="DEXDc"/>
    <property type="match status" value="1"/>
</dbReference>
<dbReference type="Pfam" id="PF00271">
    <property type="entry name" value="Helicase_C"/>
    <property type="match status" value="1"/>
</dbReference>
<evidence type="ECO:0000256" key="5">
    <source>
        <dbReference type="ARBA" id="ARBA00022884"/>
    </source>
</evidence>
<evidence type="ECO:0000259" key="10">
    <source>
        <dbReference type="PROSITE" id="PS51192"/>
    </source>
</evidence>
<dbReference type="InterPro" id="IPR027417">
    <property type="entry name" value="P-loop_NTPase"/>
</dbReference>
<comment type="function">
    <text evidence="7">RNA helicase.</text>
</comment>
<evidence type="ECO:0000256" key="8">
    <source>
        <dbReference type="SAM" id="Coils"/>
    </source>
</evidence>
<comment type="domain">
    <text evidence="7">The Q motif is unique to and characteristic of the DEAD box family of RNA helicases and controls ATP binding and hydrolysis.</text>
</comment>
<feature type="domain" description="Helicase C-terminal" evidence="11">
    <location>
        <begin position="545"/>
        <end position="713"/>
    </location>
</feature>
<dbReference type="PANTHER" id="PTHR24031">
    <property type="entry name" value="RNA HELICASE"/>
    <property type="match status" value="1"/>
</dbReference>
<feature type="short sequence motif" description="Q motif" evidence="6">
    <location>
        <begin position="224"/>
        <end position="252"/>
    </location>
</feature>